<evidence type="ECO:0008006" key="11">
    <source>
        <dbReference type="Google" id="ProtNLM"/>
    </source>
</evidence>
<evidence type="ECO:0000259" key="8">
    <source>
        <dbReference type="PROSITE" id="PS50157"/>
    </source>
</evidence>
<dbReference type="PANTHER" id="PTHR44029">
    <property type="entry name" value="DNAJ HOMOLOG SUBFAMILY C MEMBER 21"/>
    <property type="match status" value="1"/>
</dbReference>
<evidence type="ECO:0000256" key="1">
    <source>
        <dbReference type="ARBA" id="ARBA00022723"/>
    </source>
</evidence>
<dbReference type="PROSITE" id="PS50157">
    <property type="entry name" value="ZINC_FINGER_C2H2_2"/>
    <property type="match status" value="2"/>
</dbReference>
<dbReference type="SMART" id="SM00271">
    <property type="entry name" value="DnaJ"/>
    <property type="match status" value="1"/>
</dbReference>
<feature type="non-terminal residue" evidence="9">
    <location>
        <position position="535"/>
    </location>
</feature>
<dbReference type="PANTHER" id="PTHR44029:SF1">
    <property type="entry name" value="DNAJ HOMOLOG SUBFAMILY C MEMBER 21"/>
    <property type="match status" value="1"/>
</dbReference>
<keyword evidence="10" id="KW-1185">Reference proteome</keyword>
<dbReference type="EMBL" id="ML995479">
    <property type="protein sequence ID" value="KAF2144435.1"/>
    <property type="molecule type" value="Genomic_DNA"/>
</dbReference>
<dbReference type="CDD" id="cd06257">
    <property type="entry name" value="DnaJ"/>
    <property type="match status" value="1"/>
</dbReference>
<evidence type="ECO:0000256" key="4">
    <source>
        <dbReference type="PROSITE-ProRule" id="PRU00042"/>
    </source>
</evidence>
<dbReference type="Gene3D" id="3.30.160.60">
    <property type="entry name" value="Classic Zinc Finger"/>
    <property type="match status" value="1"/>
</dbReference>
<dbReference type="InterPro" id="IPR013087">
    <property type="entry name" value="Znf_C2H2_type"/>
</dbReference>
<dbReference type="GeneID" id="54293755"/>
<dbReference type="SUPFAM" id="SSF57667">
    <property type="entry name" value="beta-beta-alpha zinc fingers"/>
    <property type="match status" value="1"/>
</dbReference>
<dbReference type="InterPro" id="IPR036869">
    <property type="entry name" value="J_dom_sf"/>
</dbReference>
<organism evidence="9 10">
    <name type="scientific">Aplosporella prunicola CBS 121167</name>
    <dbReference type="NCBI Taxonomy" id="1176127"/>
    <lineage>
        <taxon>Eukaryota</taxon>
        <taxon>Fungi</taxon>
        <taxon>Dikarya</taxon>
        <taxon>Ascomycota</taxon>
        <taxon>Pezizomycotina</taxon>
        <taxon>Dothideomycetes</taxon>
        <taxon>Dothideomycetes incertae sedis</taxon>
        <taxon>Botryosphaeriales</taxon>
        <taxon>Aplosporellaceae</taxon>
        <taxon>Aplosporella</taxon>
    </lineage>
</organism>
<dbReference type="Proteomes" id="UP000799438">
    <property type="component" value="Unassembled WGS sequence"/>
</dbReference>
<evidence type="ECO:0000256" key="2">
    <source>
        <dbReference type="ARBA" id="ARBA00022771"/>
    </source>
</evidence>
<dbReference type="PROSITE" id="PS00636">
    <property type="entry name" value="DNAJ_1"/>
    <property type="match status" value="1"/>
</dbReference>
<dbReference type="PROSITE" id="PS00028">
    <property type="entry name" value="ZINC_FINGER_C2H2_1"/>
    <property type="match status" value="2"/>
</dbReference>
<dbReference type="SMART" id="SM00355">
    <property type="entry name" value="ZnF_C2H2"/>
    <property type="match status" value="2"/>
</dbReference>
<dbReference type="InterPro" id="IPR018253">
    <property type="entry name" value="DnaJ_domain_CS"/>
</dbReference>
<evidence type="ECO:0000313" key="9">
    <source>
        <dbReference type="EMBL" id="KAF2144435.1"/>
    </source>
</evidence>
<protein>
    <recommendedName>
        <fullName evidence="11">J domain-containing protein</fullName>
    </recommendedName>
</protein>
<dbReference type="GO" id="GO:0008270">
    <property type="term" value="F:zinc ion binding"/>
    <property type="evidence" value="ECO:0007669"/>
    <property type="project" value="UniProtKB-KW"/>
</dbReference>
<evidence type="ECO:0000256" key="3">
    <source>
        <dbReference type="ARBA" id="ARBA00022833"/>
    </source>
</evidence>
<dbReference type="RefSeq" id="XP_033400147.1">
    <property type="nucleotide sequence ID" value="XM_033536259.1"/>
</dbReference>
<feature type="domain" description="C2H2-type" evidence="8">
    <location>
        <begin position="310"/>
        <end position="334"/>
    </location>
</feature>
<feature type="domain" description="C2H2-type" evidence="8">
    <location>
        <begin position="498"/>
        <end position="527"/>
    </location>
</feature>
<dbReference type="OrthoDB" id="5894at2759"/>
<dbReference type="InterPro" id="IPR001623">
    <property type="entry name" value="DnaJ_domain"/>
</dbReference>
<accession>A0A6A6BMC1</accession>
<dbReference type="Pfam" id="PF21884">
    <property type="entry name" value="ZUO1-like_ZHD"/>
    <property type="match status" value="1"/>
</dbReference>
<feature type="region of interest" description="Disordered" evidence="6">
    <location>
        <begin position="349"/>
        <end position="493"/>
    </location>
</feature>
<evidence type="ECO:0000256" key="5">
    <source>
        <dbReference type="SAM" id="Coils"/>
    </source>
</evidence>
<dbReference type="Gene3D" id="1.10.287.110">
    <property type="entry name" value="DnaJ domain"/>
    <property type="match status" value="1"/>
</dbReference>
<dbReference type="InterPro" id="IPR036236">
    <property type="entry name" value="Znf_C2H2_sf"/>
</dbReference>
<evidence type="ECO:0000313" key="10">
    <source>
        <dbReference type="Proteomes" id="UP000799438"/>
    </source>
</evidence>
<dbReference type="SMART" id="SM00451">
    <property type="entry name" value="ZnF_U1"/>
    <property type="match status" value="1"/>
</dbReference>
<feature type="compositionally biased region" description="Acidic residues" evidence="6">
    <location>
        <begin position="366"/>
        <end position="377"/>
    </location>
</feature>
<dbReference type="Pfam" id="PF12171">
    <property type="entry name" value="zf-C2H2_jaz"/>
    <property type="match status" value="1"/>
</dbReference>
<proteinExistence type="predicted"/>
<keyword evidence="3" id="KW-0862">Zinc</keyword>
<dbReference type="GO" id="GO:0003676">
    <property type="term" value="F:nucleic acid binding"/>
    <property type="evidence" value="ECO:0007669"/>
    <property type="project" value="InterPro"/>
</dbReference>
<evidence type="ECO:0000259" key="7">
    <source>
        <dbReference type="PROSITE" id="PS50076"/>
    </source>
</evidence>
<dbReference type="PRINTS" id="PR00625">
    <property type="entry name" value="JDOMAIN"/>
</dbReference>
<keyword evidence="2 4" id="KW-0863">Zinc-finger</keyword>
<sequence>MGAGQSSANDSGASQESQAAKKTSYYELLGIERTATEDEIKKAYRRKALELHPDRNFGREEWATALFAEIQSAHQVLSDPQERAWYDSHESAILSGADPSDVHYEHNLKVTTADDITRMMRKFNARVDYSDSPSGFFGFLRETFDTLAREEEAAASWEGYDPVDYPNFGHKDDSYEDVVRTFYAVWGGFSTKKTFSWKDNYRLSDAPDRRTRRWMEKENQRLRDEGIREFNVAVSTLVAFVRKRDPRWLPNTQSEAERQKALRDMAAAQAARQRAANEALMQEEVPEWTRTRDPEELEEEDEEEIEEEHYECVACNKTFKSERQWEAHEKSKKHQKAVYALQKKMRKENKNLNLDDEIPSSGIETPENEAEEFDLMEDAGPTADDVAEEIEHVNLSDDDAASIEEATARKPAPDPEEEASNASTDSDSDYAPRSKVQSRFAAARPLSPEQTPAAETPEAEEEEAASPVPNAPKLGKAAQKRAKRAAAAAAAEQAPQQFACAVCKAAFPSKTKMFEHVREEGHAAPPSVAGKAGGG</sequence>
<keyword evidence="1" id="KW-0479">Metal-binding</keyword>
<evidence type="ECO:0000256" key="6">
    <source>
        <dbReference type="SAM" id="MobiDB-lite"/>
    </source>
</evidence>
<dbReference type="InterPro" id="IPR051964">
    <property type="entry name" value="Chaperone_stress_response"/>
</dbReference>
<dbReference type="InterPro" id="IPR054076">
    <property type="entry name" value="ZUO1-like_ZHD"/>
</dbReference>
<dbReference type="InterPro" id="IPR003604">
    <property type="entry name" value="Matrin/U1-like-C_Znf_C2H2"/>
</dbReference>
<keyword evidence="5" id="KW-0175">Coiled coil</keyword>
<dbReference type="AlphaFoldDB" id="A0A6A6BMC1"/>
<feature type="region of interest" description="Disordered" evidence="6">
    <location>
        <begin position="1"/>
        <end position="21"/>
    </location>
</feature>
<dbReference type="GO" id="GO:0005737">
    <property type="term" value="C:cytoplasm"/>
    <property type="evidence" value="ECO:0007669"/>
    <property type="project" value="TreeGrafter"/>
</dbReference>
<dbReference type="SUPFAM" id="SSF46565">
    <property type="entry name" value="Chaperone J-domain"/>
    <property type="match status" value="1"/>
</dbReference>
<gene>
    <name evidence="9" type="ORF">K452DRAFT_216623</name>
</gene>
<feature type="coiled-coil region" evidence="5">
    <location>
        <begin position="251"/>
        <end position="278"/>
    </location>
</feature>
<name>A0A6A6BMC1_9PEZI</name>
<dbReference type="InterPro" id="IPR022755">
    <property type="entry name" value="Znf_C2H2_jaz"/>
</dbReference>
<dbReference type="PROSITE" id="PS50076">
    <property type="entry name" value="DNAJ_2"/>
    <property type="match status" value="1"/>
</dbReference>
<reference evidence="9" key="1">
    <citation type="journal article" date="2020" name="Stud. Mycol.">
        <title>101 Dothideomycetes genomes: a test case for predicting lifestyles and emergence of pathogens.</title>
        <authorList>
            <person name="Haridas S."/>
            <person name="Albert R."/>
            <person name="Binder M."/>
            <person name="Bloem J."/>
            <person name="Labutti K."/>
            <person name="Salamov A."/>
            <person name="Andreopoulos B."/>
            <person name="Baker S."/>
            <person name="Barry K."/>
            <person name="Bills G."/>
            <person name="Bluhm B."/>
            <person name="Cannon C."/>
            <person name="Castanera R."/>
            <person name="Culley D."/>
            <person name="Daum C."/>
            <person name="Ezra D."/>
            <person name="Gonzalez J."/>
            <person name="Henrissat B."/>
            <person name="Kuo A."/>
            <person name="Liang C."/>
            <person name="Lipzen A."/>
            <person name="Lutzoni F."/>
            <person name="Magnuson J."/>
            <person name="Mondo S."/>
            <person name="Nolan M."/>
            <person name="Ohm R."/>
            <person name="Pangilinan J."/>
            <person name="Park H.-J."/>
            <person name="Ramirez L."/>
            <person name="Alfaro M."/>
            <person name="Sun H."/>
            <person name="Tritt A."/>
            <person name="Yoshinaga Y."/>
            <person name="Zwiers L.-H."/>
            <person name="Turgeon B."/>
            <person name="Goodwin S."/>
            <person name="Spatafora J."/>
            <person name="Crous P."/>
            <person name="Grigoriev I."/>
        </authorList>
    </citation>
    <scope>NUCLEOTIDE SEQUENCE</scope>
    <source>
        <strain evidence="9">CBS 121167</strain>
    </source>
</reference>
<dbReference type="Pfam" id="PF00226">
    <property type="entry name" value="DnaJ"/>
    <property type="match status" value="1"/>
</dbReference>
<feature type="domain" description="J" evidence="7">
    <location>
        <begin position="24"/>
        <end position="90"/>
    </location>
</feature>